<dbReference type="PIRSF" id="PIRSF006060">
    <property type="entry name" value="AA_transporter"/>
    <property type="match status" value="1"/>
</dbReference>
<keyword evidence="4 6" id="KW-0472">Membrane</keyword>
<feature type="transmembrane region" description="Helical" evidence="6">
    <location>
        <begin position="392"/>
        <end position="415"/>
    </location>
</feature>
<dbReference type="GO" id="GO:0055085">
    <property type="term" value="P:transmembrane transport"/>
    <property type="evidence" value="ECO:0007669"/>
    <property type="project" value="InterPro"/>
</dbReference>
<dbReference type="AlphaFoldDB" id="A0A930VBF8"/>
<feature type="transmembrane region" description="Helical" evidence="6">
    <location>
        <begin position="422"/>
        <end position="442"/>
    </location>
</feature>
<evidence type="ECO:0000256" key="3">
    <source>
        <dbReference type="ARBA" id="ARBA00022989"/>
    </source>
</evidence>
<proteinExistence type="predicted"/>
<reference evidence="8" key="1">
    <citation type="submission" date="2020-11" db="EMBL/GenBank/DDBJ databases">
        <title>Nocardioides sp. nov., isolated from Soil of Cynanchum wilfordii Hemsley rhizosphere.</title>
        <authorList>
            <person name="Lee J.-S."/>
            <person name="Suh M.K."/>
            <person name="Kim J.-S."/>
        </authorList>
    </citation>
    <scope>NUCLEOTIDE SEQUENCE</scope>
    <source>
        <strain evidence="8">KCTC 19275</strain>
    </source>
</reference>
<evidence type="ECO:0000256" key="2">
    <source>
        <dbReference type="ARBA" id="ARBA00022692"/>
    </source>
</evidence>
<dbReference type="Proteomes" id="UP000640489">
    <property type="component" value="Unassembled WGS sequence"/>
</dbReference>
<sequence length="493" mass="51283">MLHTRIVTHSYSGQKSRPSAGLRRGLSIWQAVGISVALMAPSMAANINPQGTAGLVGRATPLAFFLAAVAVLLIAYVFVRLCQYYQHAGSVYVFAGATLGPQAGATAGLSLLGTYTFYGLVTASASGVFGAQFLDDTNVWDDQPSWAGFVVGGLALVLVLWLAIVPARRATTTLLVIEGVTVLLILVIALVAFIKMAAGSAPGDASLTLDVFKVAPGTDASTLFLGIIFGLLSFAGFEAAATLGEEAHEPRRDIPRAILGTAIFGGIYFTFVTAVEMMAFGTDAGGVGRFVHSSALMGDIGTDYIASWLGETVTLGAAVSAFACCLACVVGASRLLYAVARDASPGSALSRTGRNDTPAAAAVVVSVAIALIALVCAVFFDAVPFDTFLWSGTIGTLILLVAYVLATVGCIKLLFIDKKMSVPTWEIVVPLAALVMLGYTIWRNVIPFPDANPGRALVIVAFGWVLLVAVLMVATPGLARKLSVSLEEADRHA</sequence>
<feature type="compositionally biased region" description="Polar residues" evidence="5">
    <location>
        <begin position="7"/>
        <end position="17"/>
    </location>
</feature>
<evidence type="ECO:0000313" key="8">
    <source>
        <dbReference type="EMBL" id="MBF4761765.1"/>
    </source>
</evidence>
<evidence type="ECO:0000256" key="5">
    <source>
        <dbReference type="SAM" id="MobiDB-lite"/>
    </source>
</evidence>
<comment type="subcellular location">
    <subcellularLocation>
        <location evidence="1">Membrane</location>
        <topology evidence="1">Multi-pass membrane protein</topology>
    </subcellularLocation>
</comment>
<dbReference type="PANTHER" id="PTHR42770:SF7">
    <property type="entry name" value="MEMBRANE PROTEIN"/>
    <property type="match status" value="1"/>
</dbReference>
<keyword evidence="9" id="KW-1185">Reference proteome</keyword>
<evidence type="ECO:0000256" key="6">
    <source>
        <dbReference type="SAM" id="Phobius"/>
    </source>
</evidence>
<evidence type="ECO:0000313" key="9">
    <source>
        <dbReference type="Proteomes" id="UP000640489"/>
    </source>
</evidence>
<gene>
    <name evidence="8" type="ORF">ISU07_01385</name>
</gene>
<feature type="domain" description="Amino acid permease/ SLC12A" evidence="7">
    <location>
        <begin position="52"/>
        <end position="425"/>
    </location>
</feature>
<feature type="region of interest" description="Disordered" evidence="5">
    <location>
        <begin position="1"/>
        <end position="20"/>
    </location>
</feature>
<dbReference type="PANTHER" id="PTHR42770">
    <property type="entry name" value="AMINO ACID TRANSPORTER-RELATED"/>
    <property type="match status" value="1"/>
</dbReference>
<keyword evidence="3 6" id="KW-1133">Transmembrane helix</keyword>
<feature type="transmembrane region" description="Helical" evidence="6">
    <location>
        <begin position="358"/>
        <end position="380"/>
    </location>
</feature>
<dbReference type="Pfam" id="PF00324">
    <property type="entry name" value="AA_permease"/>
    <property type="match status" value="1"/>
</dbReference>
<dbReference type="InterPro" id="IPR050367">
    <property type="entry name" value="APC_superfamily"/>
</dbReference>
<feature type="transmembrane region" description="Helical" evidence="6">
    <location>
        <begin position="26"/>
        <end position="47"/>
    </location>
</feature>
<feature type="transmembrane region" description="Helical" evidence="6">
    <location>
        <begin position="59"/>
        <end position="79"/>
    </location>
</feature>
<feature type="transmembrane region" description="Helical" evidence="6">
    <location>
        <begin position="454"/>
        <end position="474"/>
    </location>
</feature>
<protein>
    <submittedName>
        <fullName evidence="8">APC family permease</fullName>
    </submittedName>
</protein>
<dbReference type="EMBL" id="JADKPN010000001">
    <property type="protein sequence ID" value="MBF4761765.1"/>
    <property type="molecule type" value="Genomic_DNA"/>
</dbReference>
<organism evidence="8 9">
    <name type="scientific">Nocardioides islandensis</name>
    <dbReference type="NCBI Taxonomy" id="433663"/>
    <lineage>
        <taxon>Bacteria</taxon>
        <taxon>Bacillati</taxon>
        <taxon>Actinomycetota</taxon>
        <taxon>Actinomycetes</taxon>
        <taxon>Propionibacteriales</taxon>
        <taxon>Nocardioidaceae</taxon>
        <taxon>Nocardioides</taxon>
    </lineage>
</organism>
<name>A0A930VBF8_9ACTN</name>
<feature type="transmembrane region" description="Helical" evidence="6">
    <location>
        <begin position="313"/>
        <end position="337"/>
    </location>
</feature>
<feature type="transmembrane region" description="Helical" evidence="6">
    <location>
        <begin position="214"/>
        <end position="237"/>
    </location>
</feature>
<dbReference type="GO" id="GO:0016020">
    <property type="term" value="C:membrane"/>
    <property type="evidence" value="ECO:0007669"/>
    <property type="project" value="UniProtKB-SubCell"/>
</dbReference>
<feature type="transmembrane region" description="Helical" evidence="6">
    <location>
        <begin position="257"/>
        <end position="280"/>
    </location>
</feature>
<evidence type="ECO:0000256" key="4">
    <source>
        <dbReference type="ARBA" id="ARBA00023136"/>
    </source>
</evidence>
<feature type="transmembrane region" description="Helical" evidence="6">
    <location>
        <begin position="174"/>
        <end position="194"/>
    </location>
</feature>
<keyword evidence="2 6" id="KW-0812">Transmembrane</keyword>
<dbReference type="InterPro" id="IPR004841">
    <property type="entry name" value="AA-permease/SLC12A_dom"/>
</dbReference>
<dbReference type="Gene3D" id="1.20.1740.10">
    <property type="entry name" value="Amino acid/polyamine transporter I"/>
    <property type="match status" value="1"/>
</dbReference>
<comment type="caution">
    <text evidence="8">The sequence shown here is derived from an EMBL/GenBank/DDBJ whole genome shotgun (WGS) entry which is preliminary data.</text>
</comment>
<evidence type="ECO:0000259" key="7">
    <source>
        <dbReference type="Pfam" id="PF00324"/>
    </source>
</evidence>
<feature type="transmembrane region" description="Helical" evidence="6">
    <location>
        <begin position="146"/>
        <end position="167"/>
    </location>
</feature>
<evidence type="ECO:0000256" key="1">
    <source>
        <dbReference type="ARBA" id="ARBA00004141"/>
    </source>
</evidence>
<accession>A0A930VBF8</accession>